<dbReference type="RefSeq" id="WP_377242070.1">
    <property type="nucleotide sequence ID" value="NZ_JBHLXP010000001.1"/>
</dbReference>
<reference evidence="9 10" key="1">
    <citation type="submission" date="2024-09" db="EMBL/GenBank/DDBJ databases">
        <authorList>
            <person name="Sun Q."/>
            <person name="Mori K."/>
        </authorList>
    </citation>
    <scope>NUCLEOTIDE SEQUENCE [LARGE SCALE GENOMIC DNA]</scope>
    <source>
        <strain evidence="9 10">KCTC 23315</strain>
    </source>
</reference>
<dbReference type="Proteomes" id="UP001589813">
    <property type="component" value="Unassembled WGS sequence"/>
</dbReference>
<keyword evidence="4" id="KW-0175">Coiled coil</keyword>
<gene>
    <name evidence="9" type="ORF">ACFFJP_07595</name>
</gene>
<comment type="caution">
    <text evidence="9">The sequence shown here is derived from an EMBL/GenBank/DDBJ whole genome shotgun (WGS) entry which is preliminary data.</text>
</comment>
<protein>
    <submittedName>
        <fullName evidence="9">Efflux RND transporter periplasmic adaptor subunit</fullName>
    </submittedName>
</protein>
<evidence type="ECO:0000259" key="6">
    <source>
        <dbReference type="Pfam" id="PF25917"/>
    </source>
</evidence>
<dbReference type="InterPro" id="IPR058625">
    <property type="entry name" value="MdtA-like_BSH"/>
</dbReference>
<evidence type="ECO:0000259" key="8">
    <source>
        <dbReference type="Pfam" id="PF25967"/>
    </source>
</evidence>
<comment type="subcellular location">
    <subcellularLocation>
        <location evidence="1">Cell envelope</location>
    </subcellularLocation>
</comment>
<dbReference type="NCBIfam" id="TIGR01730">
    <property type="entry name" value="RND_mfp"/>
    <property type="match status" value="1"/>
</dbReference>
<dbReference type="Pfam" id="PF25954">
    <property type="entry name" value="Beta-barrel_RND_2"/>
    <property type="match status" value="1"/>
</dbReference>
<keyword evidence="5" id="KW-0812">Transmembrane</keyword>
<keyword evidence="5" id="KW-0472">Membrane</keyword>
<sequence length="350" mass="38643">MINHSRLIWIIFLLLAGFMLYLFFQTTTPQDQSRRAESQIYVSTSKVQSALLTRKVDALGTALAYDSARIVNASSDYLIELNIGEGQPVKKGDLIARFNDLEERARIAELKALMTEQNRQLARLKNLTRTQASAQSLLDEQQAKVNATRAQLDALEARLNELVILAPFDGVLGLRQVSNGAYLATGTELTTLDDISKIRVEFNIAERYLAALQTDMVISADNIAYPGFAFQGKVKAIDPRIDPVTRSVKVHAVIDNADLKLRPGMLLNVHVELAKAEVVQIAEKAVMPLQSKHYVFVVGAEDKVRQVEIIPGQRLPGLVEVISGLKVGDEIVTEGSQKLRTGVVITRSEP</sequence>
<evidence type="ECO:0000256" key="5">
    <source>
        <dbReference type="SAM" id="Phobius"/>
    </source>
</evidence>
<dbReference type="Gene3D" id="2.40.30.170">
    <property type="match status" value="1"/>
</dbReference>
<dbReference type="Gene3D" id="2.40.420.20">
    <property type="match status" value="1"/>
</dbReference>
<feature type="coiled-coil region" evidence="4">
    <location>
        <begin position="107"/>
        <end position="165"/>
    </location>
</feature>
<dbReference type="PANTHER" id="PTHR30469:SF16">
    <property type="entry name" value="HAE1 FAMILY EFFLUX PUMP MFP COMPONENT"/>
    <property type="match status" value="1"/>
</dbReference>
<feature type="domain" description="Multidrug resistance protein MdtA-like barrel-sandwich hybrid" evidence="6">
    <location>
        <begin position="78"/>
        <end position="189"/>
    </location>
</feature>
<proteinExistence type="inferred from homology"/>
<feature type="domain" description="CusB-like beta-barrel" evidence="7">
    <location>
        <begin position="200"/>
        <end position="272"/>
    </location>
</feature>
<keyword evidence="10" id="KW-1185">Reference proteome</keyword>
<dbReference type="Gene3D" id="2.40.50.100">
    <property type="match status" value="1"/>
</dbReference>
<feature type="transmembrane region" description="Helical" evidence="5">
    <location>
        <begin position="7"/>
        <end position="24"/>
    </location>
</feature>
<evidence type="ECO:0000256" key="1">
    <source>
        <dbReference type="ARBA" id="ARBA00004196"/>
    </source>
</evidence>
<accession>A0ABV6BB98</accession>
<dbReference type="Gene3D" id="1.10.287.470">
    <property type="entry name" value="Helix hairpin bin"/>
    <property type="match status" value="1"/>
</dbReference>
<keyword evidence="5" id="KW-1133">Transmembrane helix</keyword>
<evidence type="ECO:0000313" key="10">
    <source>
        <dbReference type="Proteomes" id="UP001589813"/>
    </source>
</evidence>
<dbReference type="InterPro" id="IPR058627">
    <property type="entry name" value="MdtA-like_C"/>
</dbReference>
<dbReference type="SUPFAM" id="SSF111369">
    <property type="entry name" value="HlyD-like secretion proteins"/>
    <property type="match status" value="1"/>
</dbReference>
<keyword evidence="3" id="KW-0813">Transport</keyword>
<evidence type="ECO:0000256" key="2">
    <source>
        <dbReference type="ARBA" id="ARBA00009477"/>
    </source>
</evidence>
<feature type="domain" description="Multidrug resistance protein MdtA-like C-terminal permuted SH3" evidence="8">
    <location>
        <begin position="287"/>
        <end position="338"/>
    </location>
</feature>
<organism evidence="9 10">
    <name type="scientific">Rheinheimera tilapiae</name>
    <dbReference type="NCBI Taxonomy" id="875043"/>
    <lineage>
        <taxon>Bacteria</taxon>
        <taxon>Pseudomonadati</taxon>
        <taxon>Pseudomonadota</taxon>
        <taxon>Gammaproteobacteria</taxon>
        <taxon>Chromatiales</taxon>
        <taxon>Chromatiaceae</taxon>
        <taxon>Rheinheimera</taxon>
    </lineage>
</organism>
<evidence type="ECO:0000313" key="9">
    <source>
        <dbReference type="EMBL" id="MFC0048152.1"/>
    </source>
</evidence>
<evidence type="ECO:0000256" key="4">
    <source>
        <dbReference type="SAM" id="Coils"/>
    </source>
</evidence>
<dbReference type="Pfam" id="PF25917">
    <property type="entry name" value="BSH_RND"/>
    <property type="match status" value="1"/>
</dbReference>
<name>A0ABV6BB98_9GAMM</name>
<dbReference type="PANTHER" id="PTHR30469">
    <property type="entry name" value="MULTIDRUG RESISTANCE PROTEIN MDTA"/>
    <property type="match status" value="1"/>
</dbReference>
<dbReference type="EMBL" id="JBHLXP010000001">
    <property type="protein sequence ID" value="MFC0048152.1"/>
    <property type="molecule type" value="Genomic_DNA"/>
</dbReference>
<dbReference type="Pfam" id="PF25967">
    <property type="entry name" value="RND-MFP_C"/>
    <property type="match status" value="1"/>
</dbReference>
<dbReference type="InterPro" id="IPR058792">
    <property type="entry name" value="Beta-barrel_RND_2"/>
</dbReference>
<dbReference type="InterPro" id="IPR006143">
    <property type="entry name" value="RND_pump_MFP"/>
</dbReference>
<evidence type="ECO:0000256" key="3">
    <source>
        <dbReference type="ARBA" id="ARBA00022448"/>
    </source>
</evidence>
<evidence type="ECO:0000259" key="7">
    <source>
        <dbReference type="Pfam" id="PF25954"/>
    </source>
</evidence>
<comment type="similarity">
    <text evidence="2">Belongs to the membrane fusion protein (MFP) (TC 8.A.1) family.</text>
</comment>